<dbReference type="CDD" id="cd00609">
    <property type="entry name" value="AAT_like"/>
    <property type="match status" value="1"/>
</dbReference>
<protein>
    <submittedName>
        <fullName evidence="5">2-aminoadipate transaminase</fullName>
    </submittedName>
</protein>
<keyword evidence="3" id="KW-1133">Transmembrane helix</keyword>
<dbReference type="Proteomes" id="UP000324585">
    <property type="component" value="Unassembled WGS sequence"/>
</dbReference>
<keyword evidence="1 2" id="KW-0808">Transferase</keyword>
<dbReference type="InterPro" id="IPR015422">
    <property type="entry name" value="PyrdxlP-dep_Trfase_small"/>
</dbReference>
<dbReference type="Pfam" id="PF00155">
    <property type="entry name" value="Aminotran_1_2"/>
    <property type="match status" value="1"/>
</dbReference>
<comment type="caution">
    <text evidence="5">The sequence shown here is derived from an EMBL/GenBank/DDBJ whole genome shotgun (WGS) entry which is preliminary data.</text>
</comment>
<dbReference type="InterPro" id="IPR015424">
    <property type="entry name" value="PyrdxlP-dep_Trfase"/>
</dbReference>
<dbReference type="GO" id="GO:0047536">
    <property type="term" value="F:2-aminoadipate transaminase activity"/>
    <property type="evidence" value="ECO:0007669"/>
    <property type="project" value="TreeGrafter"/>
</dbReference>
<dbReference type="InterPro" id="IPR000462">
    <property type="entry name" value="CDP-OH_P_trans"/>
</dbReference>
<dbReference type="Gene3D" id="3.40.640.10">
    <property type="entry name" value="Type I PLP-dependent aspartate aminotransferase-like (Major domain)"/>
    <property type="match status" value="1"/>
</dbReference>
<sequence length="680" mass="73526">MADQSVLGRATAPDVINLGKGHPHRSLLDLESVCAAFSRAVQRPDAAMNMMQYGPGEGNADMLKSIRQCFHPNAPTGSLLVTNGSGQALDLVCCLFSQPGDVIFVDSPSYFLAFFTFKDHRLVVRDVPTGKHGMDLDALEVTLKETTPDKRPKLLYTVPVGNNPNGTSMTVPQMQRLVALSREYGFKIIADEVYRFLTFPETEPTLPSLFEFDDPANPTVFSLNSFSKLLGPGVRLGWIHTAPSHVEKMCSGGLLLSGGGLNPFTSEIVNEMLEGGEQLRTIAHLRKTYTSNVAVMCDALDKHVLPLKPGITYNRPTGGFFLWLEFPPNSIDTWELNELAQTKFGVSFFPGAKFSSTGRGTRLDSALRICFAYLDQAQIVEGVQRLSLAVKEAYSLVSAALRGLEQADRLSGCGLCRVNANVALPRATVRCSLDASLRGVKEALGVRALTYLSSVSVSEHSNPSVQSSPRRQLGSAVWARVLSIPPNAMTFAGLCVGLLCACLCVSGSRAHQDAALLFWAVNRLLDGMDGVLARFSGKASDWGALLDISCDFVVYAAIPIGLVVGCRGLDASSTARLFMSLAFLLASYFVNNGVLFYLSALLEKRKAGAEARGERTSVTMCDALIGGSETVLAYCFMFWARRTSAQALAFTFDVFSFLVGITALQRLVWARAALTGDKNA</sequence>
<proteinExistence type="inferred from homology"/>
<dbReference type="OrthoDB" id="691673at2759"/>
<dbReference type="PANTHER" id="PTHR42858">
    <property type="entry name" value="AMINOTRANSFERASE"/>
    <property type="match status" value="1"/>
</dbReference>
<evidence type="ECO:0000256" key="2">
    <source>
        <dbReference type="RuleBase" id="RU003750"/>
    </source>
</evidence>
<dbReference type="InterPro" id="IPR048254">
    <property type="entry name" value="CDP_ALCOHOL_P_TRANSF_CS"/>
</dbReference>
<feature type="domain" description="Aminotransferase class I/classII large" evidence="4">
    <location>
        <begin position="14"/>
        <end position="386"/>
    </location>
</feature>
<dbReference type="InterPro" id="IPR015421">
    <property type="entry name" value="PyrdxlP-dep_Trfase_major"/>
</dbReference>
<evidence type="ECO:0000259" key="4">
    <source>
        <dbReference type="Pfam" id="PF00155"/>
    </source>
</evidence>
<dbReference type="AlphaFoldDB" id="A0A5J4YH05"/>
<evidence type="ECO:0000313" key="5">
    <source>
        <dbReference type="EMBL" id="KAA8490528.1"/>
    </source>
</evidence>
<feature type="transmembrane region" description="Helical" evidence="3">
    <location>
        <begin position="544"/>
        <end position="565"/>
    </location>
</feature>
<dbReference type="InterPro" id="IPR043130">
    <property type="entry name" value="CDP-OH_PTrfase_TM_dom"/>
</dbReference>
<comment type="similarity">
    <text evidence="2">Belongs to the CDP-alcohol phosphatidyltransferase class-I family.</text>
</comment>
<accession>A0A5J4YH05</accession>
<feature type="transmembrane region" description="Helical" evidence="3">
    <location>
        <begin position="645"/>
        <end position="664"/>
    </location>
</feature>
<dbReference type="GO" id="GO:0030170">
    <property type="term" value="F:pyridoxal phosphate binding"/>
    <property type="evidence" value="ECO:0007669"/>
    <property type="project" value="InterPro"/>
</dbReference>
<dbReference type="InterPro" id="IPR004839">
    <property type="entry name" value="Aminotransferase_I/II_large"/>
</dbReference>
<reference evidence="6" key="1">
    <citation type="journal article" date="2019" name="Nat. Commun.">
        <title>Expansion of phycobilisome linker gene families in mesophilic red algae.</title>
        <authorList>
            <person name="Lee J."/>
            <person name="Kim D."/>
            <person name="Bhattacharya D."/>
            <person name="Yoon H.S."/>
        </authorList>
    </citation>
    <scope>NUCLEOTIDE SEQUENCE [LARGE SCALE GENOMIC DNA]</scope>
    <source>
        <strain evidence="6">CCMP 1328</strain>
    </source>
</reference>
<keyword evidence="3" id="KW-0812">Transmembrane</keyword>
<keyword evidence="3" id="KW-0472">Membrane</keyword>
<evidence type="ECO:0000256" key="3">
    <source>
        <dbReference type="SAM" id="Phobius"/>
    </source>
</evidence>
<name>A0A5J4YH05_PORPP</name>
<dbReference type="GO" id="GO:0016020">
    <property type="term" value="C:membrane"/>
    <property type="evidence" value="ECO:0007669"/>
    <property type="project" value="InterPro"/>
</dbReference>
<dbReference type="SUPFAM" id="SSF53383">
    <property type="entry name" value="PLP-dependent transferases"/>
    <property type="match status" value="1"/>
</dbReference>
<dbReference type="GO" id="GO:0008654">
    <property type="term" value="P:phospholipid biosynthetic process"/>
    <property type="evidence" value="ECO:0007669"/>
    <property type="project" value="InterPro"/>
</dbReference>
<organism evidence="5 6">
    <name type="scientific">Porphyridium purpureum</name>
    <name type="common">Red alga</name>
    <name type="synonym">Porphyridium cruentum</name>
    <dbReference type="NCBI Taxonomy" id="35688"/>
    <lineage>
        <taxon>Eukaryota</taxon>
        <taxon>Rhodophyta</taxon>
        <taxon>Bangiophyceae</taxon>
        <taxon>Porphyridiales</taxon>
        <taxon>Porphyridiaceae</taxon>
        <taxon>Porphyridium</taxon>
    </lineage>
</organism>
<dbReference type="Gene3D" id="3.90.1150.10">
    <property type="entry name" value="Aspartate Aminotransferase, domain 1"/>
    <property type="match status" value="1"/>
</dbReference>
<dbReference type="PANTHER" id="PTHR42858:SF1">
    <property type="entry name" value="LD15494P"/>
    <property type="match status" value="1"/>
</dbReference>
<dbReference type="PROSITE" id="PS00379">
    <property type="entry name" value="CDP_ALCOHOL_P_TRANSF"/>
    <property type="match status" value="1"/>
</dbReference>
<dbReference type="Pfam" id="PF01066">
    <property type="entry name" value="CDP-OH_P_transf"/>
    <property type="match status" value="1"/>
</dbReference>
<evidence type="ECO:0000313" key="6">
    <source>
        <dbReference type="Proteomes" id="UP000324585"/>
    </source>
</evidence>
<dbReference type="GO" id="GO:0016780">
    <property type="term" value="F:phosphotransferase activity, for other substituted phosphate groups"/>
    <property type="evidence" value="ECO:0007669"/>
    <property type="project" value="InterPro"/>
</dbReference>
<feature type="transmembrane region" description="Helical" evidence="3">
    <location>
        <begin position="488"/>
        <end position="506"/>
    </location>
</feature>
<keyword evidence="6" id="KW-1185">Reference proteome</keyword>
<dbReference type="Gene3D" id="1.20.120.1760">
    <property type="match status" value="1"/>
</dbReference>
<feature type="transmembrane region" description="Helical" evidence="3">
    <location>
        <begin position="577"/>
        <end position="598"/>
    </location>
</feature>
<evidence type="ECO:0000256" key="1">
    <source>
        <dbReference type="ARBA" id="ARBA00022679"/>
    </source>
</evidence>
<gene>
    <name evidence="5" type="ORF">FVE85_5053</name>
</gene>
<dbReference type="EMBL" id="VRMN01000024">
    <property type="protein sequence ID" value="KAA8490528.1"/>
    <property type="molecule type" value="Genomic_DNA"/>
</dbReference>